<organism evidence="4 5">
    <name type="scientific">Penicillium ucsense</name>
    <dbReference type="NCBI Taxonomy" id="2839758"/>
    <lineage>
        <taxon>Eukaryota</taxon>
        <taxon>Fungi</taxon>
        <taxon>Dikarya</taxon>
        <taxon>Ascomycota</taxon>
        <taxon>Pezizomycotina</taxon>
        <taxon>Eurotiomycetes</taxon>
        <taxon>Eurotiomycetidae</taxon>
        <taxon>Eurotiales</taxon>
        <taxon>Aspergillaceae</taxon>
        <taxon>Penicillium</taxon>
    </lineage>
</organism>
<keyword evidence="2" id="KW-0408">Iron</keyword>
<dbReference type="GO" id="GO:0044283">
    <property type="term" value="P:small molecule biosynthetic process"/>
    <property type="evidence" value="ECO:0007669"/>
    <property type="project" value="UniProtKB-ARBA"/>
</dbReference>
<keyword evidence="2" id="KW-0479">Metal-binding</keyword>
<name>A0A8J8WLQ5_9EURO</name>
<dbReference type="Pfam" id="PF03171">
    <property type="entry name" value="2OG-FeII_Oxy"/>
    <property type="match status" value="1"/>
</dbReference>
<dbReference type="InterPro" id="IPR005123">
    <property type="entry name" value="Oxoglu/Fe-dep_dioxygenase_dom"/>
</dbReference>
<dbReference type="PROSITE" id="PS51471">
    <property type="entry name" value="FE2OG_OXY"/>
    <property type="match status" value="1"/>
</dbReference>
<sequence>MPPSNDHSQLADSAAIPVIDLSSLRSSRLDERQELAQRIYDACTQVGFFYIKNHGIPDALIHELHNAAAQFFSLPEEVKMKYYIGNSQKFRGYSPIGGETSTGTEDDPISKEEAGIMLSEAFDIGYEIAMDSTKGPGASLPPDTYGLYGDNQWPDEQTLPGFTQKYVEYCVAALDLCRQMMGIFALALGLQENHFDSNMRTPGVTSRMMHYPAQPVPGQVQEGLGAHTDWECFTILSQSHVPGLEILNHHGEWVLAPPIEGTLVVNIADCLSTWTNKKFKSTIHRVNNLSGEERYSIPFFFGVDYDATIAVLERYTTSDNPPCRTPFKAGEWVREKLSKAYLGYEG</sequence>
<dbReference type="InterPro" id="IPR026992">
    <property type="entry name" value="DIOX_N"/>
</dbReference>
<dbReference type="InterPro" id="IPR044861">
    <property type="entry name" value="IPNS-like_FE2OG_OXY"/>
</dbReference>
<dbReference type="GO" id="GO:0046872">
    <property type="term" value="F:metal ion binding"/>
    <property type="evidence" value="ECO:0007669"/>
    <property type="project" value="UniProtKB-KW"/>
</dbReference>
<comment type="caution">
    <text evidence="4">The sequence shown here is derived from an EMBL/GenBank/DDBJ whole genome shotgun (WGS) entry which is preliminary data.</text>
</comment>
<evidence type="ECO:0000259" key="3">
    <source>
        <dbReference type="PROSITE" id="PS51471"/>
    </source>
</evidence>
<dbReference type="PRINTS" id="PR00682">
    <property type="entry name" value="IPNSYNTHASE"/>
</dbReference>
<keyword evidence="5" id="KW-1185">Reference proteome</keyword>
<dbReference type="Proteomes" id="UP000631181">
    <property type="component" value="Unassembled WGS sequence"/>
</dbReference>
<dbReference type="OrthoDB" id="288590at2759"/>
<dbReference type="InterPro" id="IPR027443">
    <property type="entry name" value="IPNS-like_sf"/>
</dbReference>
<dbReference type="GO" id="GO:0016491">
    <property type="term" value="F:oxidoreductase activity"/>
    <property type="evidence" value="ECO:0007669"/>
    <property type="project" value="UniProtKB-KW"/>
</dbReference>
<dbReference type="PANTHER" id="PTHR47990">
    <property type="entry name" value="2-OXOGLUTARATE (2OG) AND FE(II)-DEPENDENT OXYGENASE SUPERFAMILY PROTEIN-RELATED"/>
    <property type="match status" value="1"/>
</dbReference>
<gene>
    <name evidence="4" type="ORF">PECM_001816</name>
</gene>
<evidence type="ECO:0000256" key="1">
    <source>
        <dbReference type="ARBA" id="ARBA00008056"/>
    </source>
</evidence>
<dbReference type="AlphaFoldDB" id="A0A8J8WLQ5"/>
<dbReference type="EMBL" id="WIWV01000014">
    <property type="protein sequence ID" value="KAF7718505.1"/>
    <property type="molecule type" value="Genomic_DNA"/>
</dbReference>
<evidence type="ECO:0000313" key="4">
    <source>
        <dbReference type="EMBL" id="KAF7718505.1"/>
    </source>
</evidence>
<reference evidence="4" key="1">
    <citation type="journal article" date="2020" name="Front. Microbiol.">
        <title>Gene regulatory networks of Penicillium echinulatum 2HH and Penicillium oxalicum 114-2 inferred by a computational biology approach.</title>
        <authorList>
            <person name="Lenz A.R."/>
            <person name="Galan-Vasquez E."/>
            <person name="Balbinot E."/>
            <person name="De Abreu F.P."/>
            <person name="De Oliveira N.S."/>
            <person name="Da Rosa L.O."/>
            <person name="De Avila E Silva S."/>
            <person name="Camassola M."/>
            <person name="Dillon A.J.P."/>
            <person name="Perez-Rueda E."/>
        </authorList>
    </citation>
    <scope>NUCLEOTIDE SEQUENCE</scope>
    <source>
        <strain evidence="4">S1M29</strain>
    </source>
</reference>
<dbReference type="SUPFAM" id="SSF51197">
    <property type="entry name" value="Clavaminate synthase-like"/>
    <property type="match status" value="1"/>
</dbReference>
<comment type="similarity">
    <text evidence="1 2">Belongs to the iron/ascorbate-dependent oxidoreductase family.</text>
</comment>
<protein>
    <recommendedName>
        <fullName evidence="3">Fe2OG dioxygenase domain-containing protein</fullName>
    </recommendedName>
</protein>
<keyword evidence="2" id="KW-0560">Oxidoreductase</keyword>
<proteinExistence type="inferred from homology"/>
<dbReference type="Gene3D" id="2.60.120.330">
    <property type="entry name" value="B-lactam Antibiotic, Isopenicillin N Synthase, Chain"/>
    <property type="match status" value="1"/>
</dbReference>
<evidence type="ECO:0000313" key="5">
    <source>
        <dbReference type="Proteomes" id="UP000631181"/>
    </source>
</evidence>
<evidence type="ECO:0000256" key="2">
    <source>
        <dbReference type="RuleBase" id="RU003682"/>
    </source>
</evidence>
<feature type="domain" description="Fe2OG dioxygenase" evidence="3">
    <location>
        <begin position="201"/>
        <end position="303"/>
    </location>
</feature>
<accession>A0A8J8WLQ5</accession>
<dbReference type="InterPro" id="IPR050231">
    <property type="entry name" value="Iron_ascorbate_oxido_reductase"/>
</dbReference>
<dbReference type="Pfam" id="PF14226">
    <property type="entry name" value="DIOX_N"/>
    <property type="match status" value="1"/>
</dbReference>